<keyword evidence="1" id="KW-0732">Signal</keyword>
<dbReference type="Proteomes" id="UP001165366">
    <property type="component" value="Unassembled WGS sequence"/>
</dbReference>
<reference evidence="3" key="2">
    <citation type="submission" date="2024-05" db="EMBL/GenBank/DDBJ databases">
        <title>Rhodohalobacter halophilus gen. nov., sp. nov., a moderately halophilic member of the family Balneolaceae.</title>
        <authorList>
            <person name="Xia J."/>
        </authorList>
    </citation>
    <scope>NUCLEOTIDE SEQUENCE</scope>
    <source>
        <strain evidence="3">WB101</strain>
    </source>
</reference>
<feature type="signal peptide" evidence="1">
    <location>
        <begin position="1"/>
        <end position="23"/>
    </location>
</feature>
<reference evidence="3" key="1">
    <citation type="submission" date="2022-01" db="EMBL/GenBank/DDBJ databases">
        <authorList>
            <person name="Wang Y."/>
        </authorList>
    </citation>
    <scope>NUCLEOTIDE SEQUENCE</scope>
    <source>
        <strain evidence="3">WB101</strain>
    </source>
</reference>
<feature type="domain" description="SGNH hydrolase-type esterase" evidence="2">
    <location>
        <begin position="38"/>
        <end position="225"/>
    </location>
</feature>
<dbReference type="PANTHER" id="PTHR30383">
    <property type="entry name" value="THIOESTERASE 1/PROTEASE 1/LYSOPHOSPHOLIPASE L1"/>
    <property type="match status" value="1"/>
</dbReference>
<dbReference type="SUPFAM" id="SSF52266">
    <property type="entry name" value="SGNH hydrolase"/>
    <property type="match status" value="1"/>
</dbReference>
<dbReference type="EMBL" id="JAKLWS010000033">
    <property type="protein sequence ID" value="MCG2590441.1"/>
    <property type="molecule type" value="Genomic_DNA"/>
</dbReference>
<dbReference type="RefSeq" id="WP_237855845.1">
    <property type="nucleotide sequence ID" value="NZ_JAKLWS010000033.1"/>
</dbReference>
<comment type="caution">
    <text evidence="3">The sequence shown here is derived from an EMBL/GenBank/DDBJ whole genome shotgun (WGS) entry which is preliminary data.</text>
</comment>
<dbReference type="Gene3D" id="3.40.50.1110">
    <property type="entry name" value="SGNH hydrolase"/>
    <property type="match status" value="1"/>
</dbReference>
<evidence type="ECO:0000259" key="2">
    <source>
        <dbReference type="Pfam" id="PF13472"/>
    </source>
</evidence>
<name>A0ABS9KHV8_9BACT</name>
<accession>A0ABS9KHV8</accession>
<organism evidence="3 4">
    <name type="scientific">Rhodohalobacter sulfatireducens</name>
    <dbReference type="NCBI Taxonomy" id="2911366"/>
    <lineage>
        <taxon>Bacteria</taxon>
        <taxon>Pseudomonadati</taxon>
        <taxon>Balneolota</taxon>
        <taxon>Balneolia</taxon>
        <taxon>Balneolales</taxon>
        <taxon>Balneolaceae</taxon>
        <taxon>Rhodohalobacter</taxon>
    </lineage>
</organism>
<proteinExistence type="predicted"/>
<sequence length="244" mass="27327">MMIKKMLLLGLLVVIFAPEAVPAQNQISSEKDSLKIACIGDSITFGARVEDPSEDSYPAELEKIFGNEPVNVRNFGIGGATMLKSGTPNVWQVLEDVQSYQPEIVIIKVGTNDTVGPPRHNWENIDDFESDYRSYITELKALPTSPEIFLVSPSDMNLETPGLSEDRKNNLESRRPRLWELKDRTEQIAEDEGVHFLDMTTAFENKPALFTVEDGVHPNAEGYEALAREIYNGIKEAAEQRLND</sequence>
<evidence type="ECO:0000313" key="4">
    <source>
        <dbReference type="Proteomes" id="UP001165366"/>
    </source>
</evidence>
<evidence type="ECO:0000256" key="1">
    <source>
        <dbReference type="SAM" id="SignalP"/>
    </source>
</evidence>
<evidence type="ECO:0000313" key="3">
    <source>
        <dbReference type="EMBL" id="MCG2590441.1"/>
    </source>
</evidence>
<dbReference type="InterPro" id="IPR051532">
    <property type="entry name" value="Ester_Hydrolysis_Enzymes"/>
</dbReference>
<dbReference type="Pfam" id="PF13472">
    <property type="entry name" value="Lipase_GDSL_2"/>
    <property type="match status" value="1"/>
</dbReference>
<keyword evidence="4" id="KW-1185">Reference proteome</keyword>
<dbReference type="InterPro" id="IPR036514">
    <property type="entry name" value="SGNH_hydro_sf"/>
</dbReference>
<feature type="chain" id="PRO_5045644973" evidence="1">
    <location>
        <begin position="24"/>
        <end position="244"/>
    </location>
</feature>
<gene>
    <name evidence="3" type="ORF">L6773_17830</name>
</gene>
<protein>
    <submittedName>
        <fullName evidence="3">GDSL-type esterase/lipase family protein</fullName>
    </submittedName>
</protein>
<dbReference type="InterPro" id="IPR013830">
    <property type="entry name" value="SGNH_hydro"/>
</dbReference>